<keyword evidence="2" id="KW-1185">Reference proteome</keyword>
<sequence>MPLLVFALLVLVCAGGYAALRSAYHDAKDRRDLSDLTRSSPWPAEELLVPDDLPRSGVVGWLDRLGLDIAYDLRTRDGREVPVVWQQHQPAPDGSLADGVDCGVRTIHVCTDAGDGLTLVVTRDTDNSDPATALYLFAGDQVLSVSVQGPDPVTVDDLRAPLTRTHHPSDGELLALLRRPGHQTDWS</sequence>
<accession>A0A1C5GA83</accession>
<reference evidence="1 2" key="1">
    <citation type="submission" date="2016-06" db="EMBL/GenBank/DDBJ databases">
        <authorList>
            <person name="Kjaerup R.B."/>
            <person name="Dalgaard T.S."/>
            <person name="Juul-Madsen H.R."/>
        </authorList>
    </citation>
    <scope>NUCLEOTIDE SEQUENCE [LARGE SCALE GENOMIC DNA]</scope>
    <source>
        <strain evidence="1 2">DSM 43913</strain>
    </source>
</reference>
<organism evidence="1 2">
    <name type="scientific">Micromonospora echinofusca</name>
    <dbReference type="NCBI Taxonomy" id="47858"/>
    <lineage>
        <taxon>Bacteria</taxon>
        <taxon>Bacillati</taxon>
        <taxon>Actinomycetota</taxon>
        <taxon>Actinomycetes</taxon>
        <taxon>Micromonosporales</taxon>
        <taxon>Micromonosporaceae</taxon>
        <taxon>Micromonospora</taxon>
    </lineage>
</organism>
<dbReference type="Proteomes" id="UP000198251">
    <property type="component" value="Chromosome I"/>
</dbReference>
<proteinExistence type="predicted"/>
<protein>
    <submittedName>
        <fullName evidence="1">Uncharacterized protein</fullName>
    </submittedName>
</protein>
<evidence type="ECO:0000313" key="2">
    <source>
        <dbReference type="Proteomes" id="UP000198251"/>
    </source>
</evidence>
<evidence type="ECO:0000313" key="1">
    <source>
        <dbReference type="EMBL" id="SCG16462.1"/>
    </source>
</evidence>
<name>A0A1C5GA83_MICEH</name>
<dbReference type="EMBL" id="LT607733">
    <property type="protein sequence ID" value="SCG16462.1"/>
    <property type="molecule type" value="Genomic_DNA"/>
</dbReference>
<gene>
    <name evidence="1" type="ORF">GA0070610_2728</name>
</gene>
<dbReference type="AlphaFoldDB" id="A0A1C5GA83"/>